<accession>X7EGV5</accession>
<dbReference type="OrthoDB" id="8155773at2"/>
<comment type="caution">
    <text evidence="5">The sequence shown here is derived from an EMBL/GenBank/DDBJ whole genome shotgun (WGS) entry which is preliminary data.</text>
</comment>
<name>X7EGV5_9RHOB</name>
<dbReference type="InterPro" id="IPR036388">
    <property type="entry name" value="WH-like_DNA-bd_sf"/>
</dbReference>
<dbReference type="Gene3D" id="1.20.120.530">
    <property type="entry name" value="GntR ligand-binding domain-like"/>
    <property type="match status" value="1"/>
</dbReference>
<dbReference type="PROSITE" id="PS50949">
    <property type="entry name" value="HTH_GNTR"/>
    <property type="match status" value="1"/>
</dbReference>
<dbReference type="Gene3D" id="1.10.10.10">
    <property type="entry name" value="Winged helix-like DNA-binding domain superfamily/Winged helix DNA-binding domain"/>
    <property type="match status" value="1"/>
</dbReference>
<keyword evidence="3" id="KW-0804">Transcription</keyword>
<dbReference type="Pfam" id="PF00392">
    <property type="entry name" value="GntR"/>
    <property type="match status" value="1"/>
</dbReference>
<dbReference type="GO" id="GO:0003677">
    <property type="term" value="F:DNA binding"/>
    <property type="evidence" value="ECO:0007669"/>
    <property type="project" value="UniProtKB-KW"/>
</dbReference>
<dbReference type="PATRIC" id="fig|1449350.3.peg.2497"/>
<protein>
    <submittedName>
        <fullName evidence="5">GntR family transcriptional regulator</fullName>
    </submittedName>
</protein>
<dbReference type="SUPFAM" id="SSF48008">
    <property type="entry name" value="GntR ligand-binding domain-like"/>
    <property type="match status" value="1"/>
</dbReference>
<dbReference type="InterPro" id="IPR036390">
    <property type="entry name" value="WH_DNA-bd_sf"/>
</dbReference>
<organism evidence="5 6">
    <name type="scientific">Roseivivax halodurans JCM 10272</name>
    <dbReference type="NCBI Taxonomy" id="1449350"/>
    <lineage>
        <taxon>Bacteria</taxon>
        <taxon>Pseudomonadati</taxon>
        <taxon>Pseudomonadota</taxon>
        <taxon>Alphaproteobacteria</taxon>
        <taxon>Rhodobacterales</taxon>
        <taxon>Roseobacteraceae</taxon>
        <taxon>Roseivivax</taxon>
    </lineage>
</organism>
<sequence length="232" mass="25538">MSPYPDEKQPVTLVASQRLQDMIRSGAFPQDSKLPSQRVLAEQLGVSRASLREALLTLETLGLVRTLPARGTFVTGKNTRPEASQWRHESTYSMQEVFQTRIMIEGEICRLAAPTVTDGALARIGKAAEVFESAWSSGDLVGHVEADLEFHQLIAQACPNALLQEMYRSVHALITESQRVPIPITAVVRMQDSIAEHRAILEGLRLRDPSAARAAMERHIRNTSRCAGIAAS</sequence>
<gene>
    <name evidence="5" type="ORF">OCH239_03815</name>
</gene>
<evidence type="ECO:0000256" key="2">
    <source>
        <dbReference type="ARBA" id="ARBA00023125"/>
    </source>
</evidence>
<dbReference type="eggNOG" id="COG2186">
    <property type="taxonomic scope" value="Bacteria"/>
</dbReference>
<feature type="domain" description="HTH gntR-type" evidence="4">
    <location>
        <begin position="9"/>
        <end position="77"/>
    </location>
</feature>
<dbReference type="InterPro" id="IPR008920">
    <property type="entry name" value="TF_FadR/GntR_C"/>
</dbReference>
<dbReference type="Pfam" id="PF07729">
    <property type="entry name" value="FCD"/>
    <property type="match status" value="1"/>
</dbReference>
<dbReference type="GO" id="GO:0003700">
    <property type="term" value="F:DNA-binding transcription factor activity"/>
    <property type="evidence" value="ECO:0007669"/>
    <property type="project" value="InterPro"/>
</dbReference>
<evidence type="ECO:0000313" key="5">
    <source>
        <dbReference type="EMBL" id="ETX14416.1"/>
    </source>
</evidence>
<dbReference type="SMART" id="SM00895">
    <property type="entry name" value="FCD"/>
    <property type="match status" value="1"/>
</dbReference>
<dbReference type="CDD" id="cd07377">
    <property type="entry name" value="WHTH_GntR"/>
    <property type="match status" value="1"/>
</dbReference>
<dbReference type="SUPFAM" id="SSF46785">
    <property type="entry name" value="Winged helix' DNA-binding domain"/>
    <property type="match status" value="1"/>
</dbReference>
<evidence type="ECO:0000313" key="6">
    <source>
        <dbReference type="Proteomes" id="UP000022447"/>
    </source>
</evidence>
<dbReference type="InterPro" id="IPR011711">
    <property type="entry name" value="GntR_C"/>
</dbReference>
<evidence type="ECO:0000256" key="1">
    <source>
        <dbReference type="ARBA" id="ARBA00023015"/>
    </source>
</evidence>
<keyword evidence="1" id="KW-0805">Transcription regulation</keyword>
<keyword evidence="2" id="KW-0238">DNA-binding</keyword>
<dbReference type="PRINTS" id="PR00035">
    <property type="entry name" value="HTHGNTR"/>
</dbReference>
<keyword evidence="6" id="KW-1185">Reference proteome</keyword>
<dbReference type="AlphaFoldDB" id="X7EGV5"/>
<dbReference type="SMART" id="SM00345">
    <property type="entry name" value="HTH_GNTR"/>
    <property type="match status" value="1"/>
</dbReference>
<dbReference type="Proteomes" id="UP000022447">
    <property type="component" value="Unassembled WGS sequence"/>
</dbReference>
<dbReference type="PANTHER" id="PTHR43537:SF5">
    <property type="entry name" value="UXU OPERON TRANSCRIPTIONAL REGULATOR"/>
    <property type="match status" value="1"/>
</dbReference>
<reference evidence="5 6" key="1">
    <citation type="submission" date="2014-01" db="EMBL/GenBank/DDBJ databases">
        <title>Roseivivax halodurans JCM 10272 Genome Sequencing.</title>
        <authorList>
            <person name="Lai Q."/>
            <person name="Li G."/>
            <person name="Shao Z."/>
        </authorList>
    </citation>
    <scope>NUCLEOTIDE SEQUENCE [LARGE SCALE GENOMIC DNA]</scope>
    <source>
        <strain evidence="5 6">JCM 10272</strain>
    </source>
</reference>
<proteinExistence type="predicted"/>
<dbReference type="InterPro" id="IPR000524">
    <property type="entry name" value="Tscrpt_reg_HTH_GntR"/>
</dbReference>
<evidence type="ECO:0000259" key="4">
    <source>
        <dbReference type="PROSITE" id="PS50949"/>
    </source>
</evidence>
<dbReference type="STRING" id="1449350.OCH239_03815"/>
<dbReference type="RefSeq" id="WP_037262908.1">
    <property type="nucleotide sequence ID" value="NZ_JALZ01000011.1"/>
</dbReference>
<evidence type="ECO:0000256" key="3">
    <source>
        <dbReference type="ARBA" id="ARBA00023163"/>
    </source>
</evidence>
<dbReference type="EMBL" id="JALZ01000011">
    <property type="protein sequence ID" value="ETX14416.1"/>
    <property type="molecule type" value="Genomic_DNA"/>
</dbReference>
<dbReference type="PANTHER" id="PTHR43537">
    <property type="entry name" value="TRANSCRIPTIONAL REGULATOR, GNTR FAMILY"/>
    <property type="match status" value="1"/>
</dbReference>